<keyword evidence="4" id="KW-1185">Reference proteome</keyword>
<evidence type="ECO:0000313" key="3">
    <source>
        <dbReference type="EMBL" id="TDL81726.1"/>
    </source>
</evidence>
<feature type="compositionally biased region" description="Basic residues" evidence="1">
    <location>
        <begin position="21"/>
        <end position="30"/>
    </location>
</feature>
<accession>A0A4R6AJ40</accession>
<name>A0A4R6AJ40_9RHOB</name>
<dbReference type="Proteomes" id="UP000294562">
    <property type="component" value="Unassembled WGS sequence"/>
</dbReference>
<reference evidence="3 4" key="1">
    <citation type="submission" date="2019-03" db="EMBL/GenBank/DDBJ databases">
        <title>Rhodobacteraceae bacterium SM1902, a new member of the family Rhodobacteraceae isolated from Yantai.</title>
        <authorList>
            <person name="Sun Y."/>
        </authorList>
    </citation>
    <scope>NUCLEOTIDE SEQUENCE [LARGE SCALE GENOMIC DNA]</scope>
    <source>
        <strain evidence="3 4">SM1902</strain>
    </source>
</reference>
<dbReference type="InterPro" id="IPR032874">
    <property type="entry name" value="DDE_dom"/>
</dbReference>
<evidence type="ECO:0000313" key="4">
    <source>
        <dbReference type="Proteomes" id="UP000294562"/>
    </source>
</evidence>
<dbReference type="PANTHER" id="PTHR35528">
    <property type="entry name" value="BLL1675 PROTEIN"/>
    <property type="match status" value="1"/>
</dbReference>
<feature type="domain" description="DDE" evidence="2">
    <location>
        <begin position="106"/>
        <end position="176"/>
    </location>
</feature>
<evidence type="ECO:0000259" key="2">
    <source>
        <dbReference type="Pfam" id="PF13610"/>
    </source>
</evidence>
<dbReference type="PANTHER" id="PTHR35528:SF3">
    <property type="entry name" value="BLL1675 PROTEIN"/>
    <property type="match status" value="1"/>
</dbReference>
<evidence type="ECO:0000256" key="1">
    <source>
        <dbReference type="SAM" id="MobiDB-lite"/>
    </source>
</evidence>
<protein>
    <submittedName>
        <fullName evidence="3">IS6 family transposase</fullName>
    </submittedName>
</protein>
<sequence>MQQAVFNVITQTWHWFPVRQRHRNRGKRPSLRSATHPTASRPKSSRTRSGCASVSIRACVRSKRWCRSAASTFSTRKIQRWTLTFWPPIARTLRRRHSRPGDVSYLDEAVVRKADRSFWLWRAVDQDGVVLDDILHSRRDTCAAKRRLLRLVKRYGVVPERIITDTLRPYGAAKHGLAPGGSNLF</sequence>
<comment type="caution">
    <text evidence="3">The sequence shown here is derived from an EMBL/GenBank/DDBJ whole genome shotgun (WGS) entry which is preliminary data.</text>
</comment>
<dbReference type="OrthoDB" id="4315389at2"/>
<feature type="region of interest" description="Disordered" evidence="1">
    <location>
        <begin position="21"/>
        <end position="49"/>
    </location>
</feature>
<proteinExistence type="predicted"/>
<dbReference type="AlphaFoldDB" id="A0A4R6AJ40"/>
<dbReference type="EMBL" id="SMZO01000094">
    <property type="protein sequence ID" value="TDL81726.1"/>
    <property type="molecule type" value="Genomic_DNA"/>
</dbReference>
<feature type="compositionally biased region" description="Polar residues" evidence="1">
    <location>
        <begin position="32"/>
        <end position="49"/>
    </location>
</feature>
<dbReference type="Pfam" id="PF13610">
    <property type="entry name" value="DDE_Tnp_IS240"/>
    <property type="match status" value="1"/>
</dbReference>
<organism evidence="3 4">
    <name type="scientific">Meridianimarinicoccus aquatilis</name>
    <dbReference type="NCBI Taxonomy" id="2552766"/>
    <lineage>
        <taxon>Bacteria</taxon>
        <taxon>Pseudomonadati</taxon>
        <taxon>Pseudomonadota</taxon>
        <taxon>Alphaproteobacteria</taxon>
        <taxon>Rhodobacterales</taxon>
        <taxon>Paracoccaceae</taxon>
        <taxon>Meridianimarinicoccus</taxon>
    </lineage>
</organism>
<dbReference type="InterPro" id="IPR052183">
    <property type="entry name" value="IS_Transposase"/>
</dbReference>
<gene>
    <name evidence="3" type="ORF">E2L05_19780</name>
</gene>